<keyword evidence="8" id="KW-0460">Magnesium</keyword>
<dbReference type="SUPFAM" id="SSF47413">
    <property type="entry name" value="lambda repressor-like DNA-binding domains"/>
    <property type="match status" value="1"/>
</dbReference>
<name>A0A6L9S9I9_9ACTN</name>
<dbReference type="Proteomes" id="UP000475214">
    <property type="component" value="Unassembled WGS sequence"/>
</dbReference>
<organism evidence="11 12">
    <name type="scientific">Phytoactinopolyspora halotolerans</name>
    <dbReference type="NCBI Taxonomy" id="1981512"/>
    <lineage>
        <taxon>Bacteria</taxon>
        <taxon>Bacillati</taxon>
        <taxon>Actinomycetota</taxon>
        <taxon>Actinomycetes</taxon>
        <taxon>Jiangellales</taxon>
        <taxon>Jiangellaceae</taxon>
        <taxon>Phytoactinopolyspora</taxon>
    </lineage>
</organism>
<keyword evidence="4" id="KW-0548">Nucleotidyltransferase</keyword>
<evidence type="ECO:0000256" key="3">
    <source>
        <dbReference type="ARBA" id="ARBA00022679"/>
    </source>
</evidence>
<dbReference type="EMBL" id="JAAGOA010000011">
    <property type="protein sequence ID" value="NEE01703.1"/>
    <property type="molecule type" value="Genomic_DNA"/>
</dbReference>
<evidence type="ECO:0000256" key="2">
    <source>
        <dbReference type="ARBA" id="ARBA00022649"/>
    </source>
</evidence>
<dbReference type="PANTHER" id="PTHR33571:SF12">
    <property type="entry name" value="BSL3053 PROTEIN"/>
    <property type="match status" value="1"/>
</dbReference>
<dbReference type="InterPro" id="IPR052038">
    <property type="entry name" value="Type-VII_TA_antitoxin"/>
</dbReference>
<dbReference type="Pfam" id="PF01381">
    <property type="entry name" value="HTH_3"/>
    <property type="match status" value="1"/>
</dbReference>
<reference evidence="11 12" key="1">
    <citation type="submission" date="2020-02" db="EMBL/GenBank/DDBJ databases">
        <authorList>
            <person name="Li X.-J."/>
            <person name="Han X.-M."/>
        </authorList>
    </citation>
    <scope>NUCLEOTIDE SEQUENCE [LARGE SCALE GENOMIC DNA]</scope>
    <source>
        <strain evidence="11 12">CCTCC AB 2017055</strain>
    </source>
</reference>
<keyword evidence="12" id="KW-1185">Reference proteome</keyword>
<keyword evidence="2" id="KW-1277">Toxin-antitoxin system</keyword>
<dbReference type="CDD" id="cd00093">
    <property type="entry name" value="HTH_XRE"/>
    <property type="match status" value="1"/>
</dbReference>
<feature type="domain" description="HTH cro/C1-type" evidence="10">
    <location>
        <begin position="1"/>
        <end position="56"/>
    </location>
</feature>
<dbReference type="PROSITE" id="PS50943">
    <property type="entry name" value="HTH_CROC1"/>
    <property type="match status" value="1"/>
</dbReference>
<evidence type="ECO:0000313" key="12">
    <source>
        <dbReference type="Proteomes" id="UP000475214"/>
    </source>
</evidence>
<accession>A0A6L9S9I9</accession>
<dbReference type="InterPro" id="IPR002934">
    <property type="entry name" value="Polymerase_NTP_transf_dom"/>
</dbReference>
<dbReference type="SMART" id="SM00530">
    <property type="entry name" value="HTH_XRE"/>
    <property type="match status" value="1"/>
</dbReference>
<keyword evidence="7" id="KW-0067">ATP-binding</keyword>
<keyword evidence="5" id="KW-0479">Metal-binding</keyword>
<dbReference type="SUPFAM" id="SSF81301">
    <property type="entry name" value="Nucleotidyltransferase"/>
    <property type="match status" value="1"/>
</dbReference>
<proteinExistence type="inferred from homology"/>
<comment type="cofactor">
    <cofactor evidence="1">
        <name>Mg(2+)</name>
        <dbReference type="ChEBI" id="CHEBI:18420"/>
    </cofactor>
</comment>
<evidence type="ECO:0000256" key="5">
    <source>
        <dbReference type="ARBA" id="ARBA00022723"/>
    </source>
</evidence>
<dbReference type="InterPro" id="IPR043519">
    <property type="entry name" value="NT_sf"/>
</dbReference>
<dbReference type="Pfam" id="PF01909">
    <property type="entry name" value="NTP_transf_2"/>
    <property type="match status" value="1"/>
</dbReference>
<dbReference type="Gene3D" id="1.10.260.40">
    <property type="entry name" value="lambda repressor-like DNA-binding domains"/>
    <property type="match status" value="1"/>
</dbReference>
<evidence type="ECO:0000256" key="6">
    <source>
        <dbReference type="ARBA" id="ARBA00022741"/>
    </source>
</evidence>
<dbReference type="GO" id="GO:0046872">
    <property type="term" value="F:metal ion binding"/>
    <property type="evidence" value="ECO:0007669"/>
    <property type="project" value="UniProtKB-KW"/>
</dbReference>
<dbReference type="PANTHER" id="PTHR33571">
    <property type="entry name" value="SSL8005 PROTEIN"/>
    <property type="match status" value="1"/>
</dbReference>
<keyword evidence="3" id="KW-0808">Transferase</keyword>
<comment type="caution">
    <text evidence="11">The sequence shown here is derived from an EMBL/GenBank/DDBJ whole genome shotgun (WGS) entry which is preliminary data.</text>
</comment>
<evidence type="ECO:0000256" key="1">
    <source>
        <dbReference type="ARBA" id="ARBA00001946"/>
    </source>
</evidence>
<evidence type="ECO:0000256" key="9">
    <source>
        <dbReference type="ARBA" id="ARBA00038276"/>
    </source>
</evidence>
<protein>
    <submittedName>
        <fullName evidence="11">Helix-turn-helix domain-containing protein</fullName>
    </submittedName>
</protein>
<dbReference type="AlphaFoldDB" id="A0A6L9S9I9"/>
<gene>
    <name evidence="11" type="ORF">G1H10_16135</name>
</gene>
<dbReference type="GO" id="GO:0016779">
    <property type="term" value="F:nucleotidyltransferase activity"/>
    <property type="evidence" value="ECO:0007669"/>
    <property type="project" value="UniProtKB-KW"/>
</dbReference>
<dbReference type="GO" id="GO:0003677">
    <property type="term" value="F:DNA binding"/>
    <property type="evidence" value="ECO:0007669"/>
    <property type="project" value="InterPro"/>
</dbReference>
<evidence type="ECO:0000256" key="7">
    <source>
        <dbReference type="ARBA" id="ARBA00022840"/>
    </source>
</evidence>
<evidence type="ECO:0000256" key="4">
    <source>
        <dbReference type="ARBA" id="ARBA00022695"/>
    </source>
</evidence>
<dbReference type="InterPro" id="IPR001387">
    <property type="entry name" value="Cro/C1-type_HTH"/>
</dbReference>
<evidence type="ECO:0000313" key="11">
    <source>
        <dbReference type="EMBL" id="NEE01703.1"/>
    </source>
</evidence>
<dbReference type="CDD" id="cd05403">
    <property type="entry name" value="NT_KNTase_like"/>
    <property type="match status" value="1"/>
</dbReference>
<dbReference type="Gene3D" id="3.30.460.10">
    <property type="entry name" value="Beta Polymerase, domain 2"/>
    <property type="match status" value="1"/>
</dbReference>
<evidence type="ECO:0000259" key="10">
    <source>
        <dbReference type="PROSITE" id="PS50943"/>
    </source>
</evidence>
<sequence>MRRARESAGLTQAELAEVSGVARPNIAAYESGARMPSRAMVRRLLEAIKPRPSSALAAHRDEVRRLARDFGMENPRVFGSAARGDDSPGSDLDLLVRVPRGKGLLALMGFARAVEDVLGVRVDVVSERGLGEGHAGIRRDAVPV</sequence>
<comment type="similarity">
    <text evidence="9">Belongs to the MntA antitoxin family.</text>
</comment>
<keyword evidence="6" id="KW-0547">Nucleotide-binding</keyword>
<evidence type="ECO:0000256" key="8">
    <source>
        <dbReference type="ARBA" id="ARBA00022842"/>
    </source>
</evidence>
<dbReference type="GO" id="GO:0005524">
    <property type="term" value="F:ATP binding"/>
    <property type="evidence" value="ECO:0007669"/>
    <property type="project" value="UniProtKB-KW"/>
</dbReference>
<dbReference type="InterPro" id="IPR010982">
    <property type="entry name" value="Lambda_DNA-bd_dom_sf"/>
</dbReference>